<evidence type="ECO:0000313" key="2">
    <source>
        <dbReference type="EMBL" id="CEM29341.1"/>
    </source>
</evidence>
<feature type="transmembrane region" description="Helical" evidence="1">
    <location>
        <begin position="92"/>
        <end position="111"/>
    </location>
</feature>
<accession>A0A0G4GHZ5</accession>
<dbReference type="EMBL" id="CDMY01000672">
    <property type="protein sequence ID" value="CEM29341.1"/>
    <property type="molecule type" value="Genomic_DNA"/>
</dbReference>
<sequence>MWILSSEHPARDLFFWFAQLVNFYSSSAFFIFPAEAHGALVEQQEHTTSDEVYSKLGLGDSQKQLLFSFLRGWNSAILASTVYGFIVGPSDVNFFLLLSLLSGGAATTHALTARMIAKDPALKQTVGVQESLRMSVFTGLQSIVSLYMYMSSPARVSE</sequence>
<feature type="transmembrane region" description="Helical" evidence="1">
    <location>
        <begin position="65"/>
        <end position="86"/>
    </location>
</feature>
<feature type="transmembrane region" description="Helical" evidence="1">
    <location>
        <begin position="13"/>
        <end position="32"/>
    </location>
</feature>
<proteinExistence type="predicted"/>
<keyword evidence="1" id="KW-1133">Transmembrane helix</keyword>
<reference evidence="2 3" key="1">
    <citation type="submission" date="2014-11" db="EMBL/GenBank/DDBJ databases">
        <authorList>
            <person name="Zhu J."/>
            <person name="Qi W."/>
            <person name="Song R."/>
        </authorList>
    </citation>
    <scope>NUCLEOTIDE SEQUENCE [LARGE SCALE GENOMIC DNA]</scope>
</reference>
<name>A0A0G4GHZ5_VITBC</name>
<dbReference type="VEuPathDB" id="CryptoDB:Vbra_6278"/>
<keyword evidence="3" id="KW-1185">Reference proteome</keyword>
<keyword evidence="1" id="KW-0472">Membrane</keyword>
<organism evidence="2 3">
    <name type="scientific">Vitrella brassicaformis (strain CCMP3155)</name>
    <dbReference type="NCBI Taxonomy" id="1169540"/>
    <lineage>
        <taxon>Eukaryota</taxon>
        <taxon>Sar</taxon>
        <taxon>Alveolata</taxon>
        <taxon>Colpodellida</taxon>
        <taxon>Vitrellaceae</taxon>
        <taxon>Vitrella</taxon>
    </lineage>
</organism>
<evidence type="ECO:0000256" key="1">
    <source>
        <dbReference type="SAM" id="Phobius"/>
    </source>
</evidence>
<gene>
    <name evidence="2" type="ORF">Vbra_6278</name>
</gene>
<dbReference type="AlphaFoldDB" id="A0A0G4GHZ5"/>
<dbReference type="InParanoid" id="A0A0G4GHZ5"/>
<protein>
    <submittedName>
        <fullName evidence="2">Uncharacterized protein</fullName>
    </submittedName>
</protein>
<dbReference type="Proteomes" id="UP000041254">
    <property type="component" value="Unassembled WGS sequence"/>
</dbReference>
<evidence type="ECO:0000313" key="3">
    <source>
        <dbReference type="Proteomes" id="UP000041254"/>
    </source>
</evidence>
<keyword evidence="1" id="KW-0812">Transmembrane</keyword>